<comment type="caution">
    <text evidence="6">The sequence shown here is derived from an EMBL/GenBank/DDBJ whole genome shotgun (WGS) entry which is preliminary data.</text>
</comment>
<name>A0A8H7U831_9FUNG</name>
<dbReference type="Proteomes" id="UP000612746">
    <property type="component" value="Unassembled WGS sequence"/>
</dbReference>
<keyword evidence="4 5" id="KW-0472">Membrane</keyword>
<dbReference type="GO" id="GO:0005886">
    <property type="term" value="C:plasma membrane"/>
    <property type="evidence" value="ECO:0007669"/>
    <property type="project" value="TreeGrafter"/>
</dbReference>
<dbReference type="GO" id="GO:0004930">
    <property type="term" value="F:G protein-coupled receptor activity"/>
    <property type="evidence" value="ECO:0007669"/>
    <property type="project" value="TreeGrafter"/>
</dbReference>
<evidence type="ECO:0000256" key="5">
    <source>
        <dbReference type="SAM" id="Phobius"/>
    </source>
</evidence>
<evidence type="ECO:0000256" key="3">
    <source>
        <dbReference type="ARBA" id="ARBA00022989"/>
    </source>
</evidence>
<sequence>MVNATELYPNTPTPDLDVSDWDFDPGYNLLMGEYQSSVFMYLNTTLNPASIVCGSIVCSILLAIRAYDKSLVDRVSLRLTAVVSAVDVIKAAVYIIFTYIVTPGAACSTTAWLVLFLTNLYTFLSVAIAFNLQWIFLHKNQIHRHLEAAYFSVSITLAFITTIPPLAAGRLGYDPFYGSCWFRSYSSKTTIAWEWGTFLSWNLLGSIYCFFVVVAVILRLRQNVSILGAYTSSKASPDATSQEKSKKTLRLLRKLVVRISMYALIPIITQGGWYISEIILQFQHRLDIGITYWVISGTDLPGVLNLIAFCMDPAISNALSAVKLAMIDTYGDANSPNAKDHKFKAWITRTFLGSKQLHTNDSLFYPMSESDNMNSSDTVVDIDLQHLPLTHYPATGKSGPSSSRGSTAAINQGSQYYKMPWIGNANEENGTSRYSEGDEEKIRTVLRGL</sequence>
<dbReference type="GO" id="GO:0007189">
    <property type="term" value="P:adenylate cyclase-activating G protein-coupled receptor signaling pathway"/>
    <property type="evidence" value="ECO:0007669"/>
    <property type="project" value="TreeGrafter"/>
</dbReference>
<dbReference type="PANTHER" id="PTHR23112">
    <property type="entry name" value="G PROTEIN-COUPLED RECEPTOR 157-RELATED"/>
    <property type="match status" value="1"/>
</dbReference>
<feature type="transmembrane region" description="Helical" evidence="5">
    <location>
        <begin position="79"/>
        <end position="100"/>
    </location>
</feature>
<evidence type="ECO:0000256" key="4">
    <source>
        <dbReference type="ARBA" id="ARBA00023136"/>
    </source>
</evidence>
<keyword evidence="2 5" id="KW-0812">Transmembrane</keyword>
<dbReference type="Gene3D" id="1.20.1070.10">
    <property type="entry name" value="Rhodopsin 7-helix transmembrane proteins"/>
    <property type="match status" value="1"/>
</dbReference>
<comment type="subcellular location">
    <subcellularLocation>
        <location evidence="1">Membrane</location>
        <topology evidence="1">Multi-pass membrane protein</topology>
    </subcellularLocation>
</comment>
<evidence type="ECO:0000313" key="6">
    <source>
        <dbReference type="EMBL" id="KAG2175266.1"/>
    </source>
</evidence>
<keyword evidence="7" id="KW-1185">Reference proteome</keyword>
<dbReference type="EMBL" id="JAEPRA010000015">
    <property type="protein sequence ID" value="KAG2175266.1"/>
    <property type="molecule type" value="Genomic_DNA"/>
</dbReference>
<dbReference type="OrthoDB" id="2282627at2759"/>
<dbReference type="AlphaFoldDB" id="A0A8H7U831"/>
<evidence type="ECO:0000256" key="1">
    <source>
        <dbReference type="ARBA" id="ARBA00004141"/>
    </source>
</evidence>
<feature type="transmembrane region" description="Helical" evidence="5">
    <location>
        <begin position="198"/>
        <end position="218"/>
    </location>
</feature>
<feature type="transmembrane region" description="Helical" evidence="5">
    <location>
        <begin position="49"/>
        <end position="67"/>
    </location>
</feature>
<keyword evidence="3 5" id="KW-1133">Transmembrane helix</keyword>
<feature type="transmembrane region" description="Helical" evidence="5">
    <location>
        <begin position="148"/>
        <end position="167"/>
    </location>
</feature>
<gene>
    <name evidence="6" type="ORF">INT44_007754</name>
</gene>
<feature type="transmembrane region" description="Helical" evidence="5">
    <location>
        <begin position="112"/>
        <end position="136"/>
    </location>
</feature>
<dbReference type="PANTHER" id="PTHR23112:SF0">
    <property type="entry name" value="TRANSMEMBRANE PROTEIN 116"/>
    <property type="match status" value="1"/>
</dbReference>
<accession>A0A8H7U831</accession>
<evidence type="ECO:0000313" key="7">
    <source>
        <dbReference type="Proteomes" id="UP000612746"/>
    </source>
</evidence>
<proteinExistence type="predicted"/>
<evidence type="ECO:0000256" key="2">
    <source>
        <dbReference type="ARBA" id="ARBA00022692"/>
    </source>
</evidence>
<reference evidence="6" key="1">
    <citation type="submission" date="2020-12" db="EMBL/GenBank/DDBJ databases">
        <title>Metabolic potential, ecology and presence of endohyphal bacteria is reflected in genomic diversity of Mucoromycotina.</title>
        <authorList>
            <person name="Muszewska A."/>
            <person name="Okrasinska A."/>
            <person name="Steczkiewicz K."/>
            <person name="Drgas O."/>
            <person name="Orlowska M."/>
            <person name="Perlinska-Lenart U."/>
            <person name="Aleksandrzak-Piekarczyk T."/>
            <person name="Szatraj K."/>
            <person name="Zielenkiewicz U."/>
            <person name="Pilsyk S."/>
            <person name="Malc E."/>
            <person name="Mieczkowski P."/>
            <person name="Kruszewska J.S."/>
            <person name="Biernat P."/>
            <person name="Pawlowska J."/>
        </authorList>
    </citation>
    <scope>NUCLEOTIDE SEQUENCE</scope>
    <source>
        <strain evidence="6">WA0000051536</strain>
    </source>
</reference>
<evidence type="ECO:0008006" key="8">
    <source>
        <dbReference type="Google" id="ProtNLM"/>
    </source>
</evidence>
<protein>
    <recommendedName>
        <fullName evidence="8">G-protein coupled receptors family 2 profile 2 domain-containing protein</fullName>
    </recommendedName>
</protein>
<feature type="transmembrane region" description="Helical" evidence="5">
    <location>
        <begin position="255"/>
        <end position="275"/>
    </location>
</feature>
<organism evidence="6 7">
    <name type="scientific">Umbelopsis vinacea</name>
    <dbReference type="NCBI Taxonomy" id="44442"/>
    <lineage>
        <taxon>Eukaryota</taxon>
        <taxon>Fungi</taxon>
        <taxon>Fungi incertae sedis</taxon>
        <taxon>Mucoromycota</taxon>
        <taxon>Mucoromycotina</taxon>
        <taxon>Umbelopsidomycetes</taxon>
        <taxon>Umbelopsidales</taxon>
        <taxon>Umbelopsidaceae</taxon>
        <taxon>Umbelopsis</taxon>
    </lineage>
</organism>